<reference evidence="7" key="1">
    <citation type="journal article" date="2014" name="Front. Microbiol.">
        <title>High frequency of phylogenetically diverse reductive dehalogenase-homologous genes in deep subseafloor sedimentary metagenomes.</title>
        <authorList>
            <person name="Kawai M."/>
            <person name="Futagami T."/>
            <person name="Toyoda A."/>
            <person name="Takaki Y."/>
            <person name="Nishi S."/>
            <person name="Hori S."/>
            <person name="Arai W."/>
            <person name="Tsubouchi T."/>
            <person name="Morono Y."/>
            <person name="Uchiyama I."/>
            <person name="Ito T."/>
            <person name="Fujiyama A."/>
            <person name="Inagaki F."/>
            <person name="Takami H."/>
        </authorList>
    </citation>
    <scope>NUCLEOTIDE SEQUENCE</scope>
    <source>
        <strain evidence="7">Expedition CK06-06</strain>
    </source>
</reference>
<evidence type="ECO:0000256" key="3">
    <source>
        <dbReference type="ARBA" id="ARBA00022801"/>
    </source>
</evidence>
<sequence length="202" mass="21384">GGTASGGIFSPASSPDCIAVGAVNKEDEISYYSSNGSPGDSYLRPDVVAPGGSLAPSGSSAPRQPVFAADSNDADTTRVDGEMPETDYYLNNFRGMQGTSMACPMVAGLAQLVIDAMIDRYGQWEYSWENAKKIKQIICMGTFEVRNIEGNLATGGESYDGDGDGIAQNAPINRYSKDNVEGWGRVSAEAAIQAVTKWLNEC</sequence>
<organism evidence="7">
    <name type="scientific">marine sediment metagenome</name>
    <dbReference type="NCBI Taxonomy" id="412755"/>
    <lineage>
        <taxon>unclassified sequences</taxon>
        <taxon>metagenomes</taxon>
        <taxon>ecological metagenomes</taxon>
    </lineage>
</organism>
<evidence type="ECO:0000313" key="7">
    <source>
        <dbReference type="EMBL" id="GAH45899.1"/>
    </source>
</evidence>
<dbReference type="Gene3D" id="3.40.50.200">
    <property type="entry name" value="Peptidase S8/S53 domain"/>
    <property type="match status" value="1"/>
</dbReference>
<dbReference type="InterPro" id="IPR023828">
    <property type="entry name" value="Peptidase_S8_Ser-AS"/>
</dbReference>
<feature type="compositionally biased region" description="Low complexity" evidence="5">
    <location>
        <begin position="49"/>
        <end position="62"/>
    </location>
</feature>
<evidence type="ECO:0000256" key="1">
    <source>
        <dbReference type="ARBA" id="ARBA00011073"/>
    </source>
</evidence>
<accession>X1GWA5</accession>
<feature type="region of interest" description="Disordered" evidence="5">
    <location>
        <begin position="34"/>
        <end position="74"/>
    </location>
</feature>
<dbReference type="AlphaFoldDB" id="X1GWA5"/>
<dbReference type="InterPro" id="IPR036852">
    <property type="entry name" value="Peptidase_S8/S53_dom_sf"/>
</dbReference>
<dbReference type="InterPro" id="IPR000209">
    <property type="entry name" value="Peptidase_S8/S53_dom"/>
</dbReference>
<dbReference type="InterPro" id="IPR050131">
    <property type="entry name" value="Peptidase_S8_subtilisin-like"/>
</dbReference>
<dbReference type="GO" id="GO:0006508">
    <property type="term" value="P:proteolysis"/>
    <property type="evidence" value="ECO:0007669"/>
    <property type="project" value="UniProtKB-KW"/>
</dbReference>
<keyword evidence="4" id="KW-0720">Serine protease</keyword>
<name>X1GWA5_9ZZZZ</name>
<feature type="non-terminal residue" evidence="7">
    <location>
        <position position="1"/>
    </location>
</feature>
<gene>
    <name evidence="7" type="ORF">S03H2_12160</name>
</gene>
<proteinExistence type="inferred from homology"/>
<dbReference type="PANTHER" id="PTHR43806:SF11">
    <property type="entry name" value="CEREVISIN-RELATED"/>
    <property type="match status" value="1"/>
</dbReference>
<evidence type="ECO:0000256" key="2">
    <source>
        <dbReference type="ARBA" id="ARBA00022670"/>
    </source>
</evidence>
<evidence type="ECO:0000256" key="4">
    <source>
        <dbReference type="ARBA" id="ARBA00022825"/>
    </source>
</evidence>
<dbReference type="SUPFAM" id="SSF52743">
    <property type="entry name" value="Subtilisin-like"/>
    <property type="match status" value="1"/>
</dbReference>
<evidence type="ECO:0000256" key="5">
    <source>
        <dbReference type="SAM" id="MobiDB-lite"/>
    </source>
</evidence>
<dbReference type="PANTHER" id="PTHR43806">
    <property type="entry name" value="PEPTIDASE S8"/>
    <property type="match status" value="1"/>
</dbReference>
<comment type="caution">
    <text evidence="7">The sequence shown here is derived from an EMBL/GenBank/DDBJ whole genome shotgun (WGS) entry which is preliminary data.</text>
</comment>
<dbReference type="PROSITE" id="PS51892">
    <property type="entry name" value="SUBTILASE"/>
    <property type="match status" value="1"/>
</dbReference>
<protein>
    <recommendedName>
        <fullName evidence="6">Peptidase S8/S53 domain-containing protein</fullName>
    </recommendedName>
</protein>
<dbReference type="PROSITE" id="PS00138">
    <property type="entry name" value="SUBTILASE_SER"/>
    <property type="match status" value="1"/>
</dbReference>
<feature type="domain" description="Peptidase S8/S53" evidence="6">
    <location>
        <begin position="10"/>
        <end position="138"/>
    </location>
</feature>
<keyword evidence="2" id="KW-0645">Protease</keyword>
<dbReference type="Pfam" id="PF00082">
    <property type="entry name" value="Peptidase_S8"/>
    <property type="match status" value="1"/>
</dbReference>
<dbReference type="GO" id="GO:0004252">
    <property type="term" value="F:serine-type endopeptidase activity"/>
    <property type="evidence" value="ECO:0007669"/>
    <property type="project" value="InterPro"/>
</dbReference>
<dbReference type="EMBL" id="BARU01006193">
    <property type="protein sequence ID" value="GAH45899.1"/>
    <property type="molecule type" value="Genomic_DNA"/>
</dbReference>
<evidence type="ECO:0000259" key="6">
    <source>
        <dbReference type="Pfam" id="PF00082"/>
    </source>
</evidence>
<keyword evidence="3" id="KW-0378">Hydrolase</keyword>
<comment type="similarity">
    <text evidence="1">Belongs to the peptidase S8 family.</text>
</comment>